<reference evidence="2" key="1">
    <citation type="submission" date="2022-12" db="EMBL/GenBank/DDBJ databases">
        <authorList>
            <person name="Ruckert C."/>
            <person name="Busche T."/>
            <person name="Kalinowski J."/>
            <person name="Wittmann C."/>
        </authorList>
    </citation>
    <scope>NUCLEOTIDE SEQUENCE</scope>
    <source>
        <strain evidence="2">DSM 40467</strain>
    </source>
</reference>
<organism evidence="2 3">
    <name type="scientific">Streptomyces cinnabarinus</name>
    <dbReference type="NCBI Taxonomy" id="67287"/>
    <lineage>
        <taxon>Bacteria</taxon>
        <taxon>Bacillati</taxon>
        <taxon>Actinomycetota</taxon>
        <taxon>Actinomycetes</taxon>
        <taxon>Kitasatosporales</taxon>
        <taxon>Streptomycetaceae</taxon>
        <taxon>Streptomyces</taxon>
    </lineage>
</organism>
<sequence>MEERGLVGLSDAIEGLRAELESARRAGAGKAVRFEVAEVTVTLEAVASRERDGSGRVQWWVLNLGGGLRSGAQETQTVTLRLVPRSEGGPLDVSGEQTEPGD</sequence>
<keyword evidence="3" id="KW-1185">Reference proteome</keyword>
<gene>
    <name evidence="2" type="ORF">STRCI_002459</name>
</gene>
<dbReference type="Proteomes" id="UP001164439">
    <property type="component" value="Chromosome"/>
</dbReference>
<proteinExistence type="predicted"/>
<name>A0ABY7KD69_9ACTN</name>
<evidence type="ECO:0000313" key="2">
    <source>
        <dbReference type="EMBL" id="WAZ21297.1"/>
    </source>
</evidence>
<feature type="domain" description="Trypsin-co-occurring" evidence="1">
    <location>
        <begin position="7"/>
        <end position="84"/>
    </location>
</feature>
<dbReference type="InterPro" id="IPR045608">
    <property type="entry name" value="Trypco2"/>
</dbReference>
<dbReference type="RefSeq" id="WP_269658943.1">
    <property type="nucleotide sequence ID" value="NZ_CP114413.1"/>
</dbReference>
<dbReference type="Pfam" id="PF19631">
    <property type="entry name" value="Trypco2"/>
    <property type="match status" value="1"/>
</dbReference>
<evidence type="ECO:0000313" key="3">
    <source>
        <dbReference type="Proteomes" id="UP001164439"/>
    </source>
</evidence>
<dbReference type="EMBL" id="CP114413">
    <property type="protein sequence ID" value="WAZ21297.1"/>
    <property type="molecule type" value="Genomic_DNA"/>
</dbReference>
<accession>A0ABY7KD69</accession>
<evidence type="ECO:0000259" key="1">
    <source>
        <dbReference type="Pfam" id="PF19631"/>
    </source>
</evidence>
<protein>
    <recommendedName>
        <fullName evidence="1">Trypsin-co-occurring domain-containing protein</fullName>
    </recommendedName>
</protein>